<dbReference type="EMBL" id="CVRI01000059">
    <property type="protein sequence ID" value="CRL03370.1"/>
    <property type="molecule type" value="Genomic_DNA"/>
</dbReference>
<feature type="transmembrane region" description="Helical" evidence="3">
    <location>
        <begin position="411"/>
        <end position="430"/>
    </location>
</feature>
<feature type="region of interest" description="Disordered" evidence="2">
    <location>
        <begin position="119"/>
        <end position="154"/>
    </location>
</feature>
<dbReference type="STRING" id="568069.A0A1J1IUJ1"/>
<feature type="compositionally biased region" description="Acidic residues" evidence="2">
    <location>
        <begin position="124"/>
        <end position="140"/>
    </location>
</feature>
<keyword evidence="3" id="KW-1133">Transmembrane helix</keyword>
<dbReference type="CDD" id="cd02440">
    <property type="entry name" value="AdoMet_MTases"/>
    <property type="match status" value="1"/>
</dbReference>
<proteinExistence type="inferred from homology"/>
<keyword evidence="3" id="KW-0472">Membrane</keyword>
<sequence length="1247" mass="144014">MTVETTSFLSGTKITNNGSEKSAKLLKNNKNLIIILLAVILVLFCIGASVLQIWVCKRMNGMQQEIDQLKLQFDEFQKSDIFEDEMFDDLHDFSKKYNQNDVRDEMDLDDNLSISADKTKFDDVGDEDSSELSEESDDNYENIHSGYGDSYEDDELYDDLEDDMEEKPLDVHKENDDDDDNNIYKDMTRTRKTRSIVEITNQGVPVLEEPYTTHRNPTKSSLVAANALENQDEKNPRLKLTWHNNQRIFNGPRRQYHRGQYNRVHHNVRHHHNLEDSKRRFAFAAAPLQHTFANFGKTRMIEYFSKKRMVFGILGLISLTILVLFIESEWDLISQKPKSFIVENNSTCYLKEQFETLSHCSPCTEFEIKLAKSQREGVCFHTHNKEILRCQSGEIVIKSCDKIAWLEERNFYIFTVFSFIICAFATTIVYTPGEEINETDKVFHLTIDSYISVFVWKLLKAHDEVQIKLVAIHDNKSTVEINLKDVKYDNVVDDNVTSKLPMLQLGEHHKVIGLCSILRGMCNIMKTTRLKGDFAKQLLGFKENCLMSPSEVSLWTNFCEREMISCTERLRDISHDDGIEFPIEMIKFERDLTNPLRIHNVYKVARDMKQDRSIKSGSELDLEHKYCHGNEINLSDVILYSIYKLIFSSAVSVSDVNAIIPRTVQWFRNMEEEKLNESFEALTDGTTRFFKRRKFVGEIPEVNEDGKYFSLFKRQLTGYKHKNRKVFTDQTEIEIIFEKLKTLDVNITSIPGDANHDAVNDDYVHEILKCGQLPAHRFDNKKSQLKSIANEVLKVAQPNDVIVDFCSGTGHLGFLVAKLLPSCRVFILENKEESINRAKLKAKMLMLDNVTFFQCNLEYFNDDFTIGLSLHACGVATDLVLRKCWMKNAKFICSPCCYGKIQDLGNLPQSEIYRNVLSTRDLINIAHCSDQTHDAKNVKHINVEKAQQGYFCMDVIDTDRLLRANELGYSTTLTRLHPENCSLKNRLLIGKFNETSSPNVASAPIQSRSSRVMHVEDKSKAFRQVVRKDQLHKLQEARRAPEQWNSQNFNTRRRIMNPMRRNLELKNGKRMKITAAHFEGDSSSLALGRHHEYQGEEGNNKVKLNKNEYIHWQPADWINEHGMDRFFSMDPLGVLTVKDHGLFLIYAQVFYSDDHDVNGYVIEVNNRVRYQCTTMTHTTSRVTKINSCYTSGLIHLRHGDKIQLRDIGNHRSVLLEPSKSFFGLIKINLVAPSVESSEVETFTGVKK</sequence>
<dbReference type="InterPro" id="IPR025714">
    <property type="entry name" value="Methyltranfer_dom"/>
</dbReference>
<protein>
    <submittedName>
        <fullName evidence="5">CLUMA_CG016265, isoform A</fullName>
    </submittedName>
</protein>
<dbReference type="GO" id="GO:0016020">
    <property type="term" value="C:membrane"/>
    <property type="evidence" value="ECO:0007669"/>
    <property type="project" value="InterPro"/>
</dbReference>
<name>A0A1J1IUJ1_9DIPT</name>
<dbReference type="Proteomes" id="UP000183832">
    <property type="component" value="Unassembled WGS sequence"/>
</dbReference>
<evidence type="ECO:0000313" key="5">
    <source>
        <dbReference type="EMBL" id="CRL03370.1"/>
    </source>
</evidence>
<comment type="similarity">
    <text evidence="1">Belongs to the tumor necrosis factor family.</text>
</comment>
<evidence type="ECO:0000313" key="6">
    <source>
        <dbReference type="Proteomes" id="UP000183832"/>
    </source>
</evidence>
<dbReference type="InterPro" id="IPR006052">
    <property type="entry name" value="TNF_dom"/>
</dbReference>
<dbReference type="InterPro" id="IPR008657">
    <property type="entry name" value="JTB"/>
</dbReference>
<dbReference type="PANTHER" id="PTHR13369:SF0">
    <property type="entry name" value="GLUTATHIONE S-TRANSFERASE C-TERMINAL DOMAIN-CONTAINING PROTEIN"/>
    <property type="match status" value="1"/>
</dbReference>
<dbReference type="SUPFAM" id="SSF49842">
    <property type="entry name" value="TNF-like"/>
    <property type="match status" value="1"/>
</dbReference>
<evidence type="ECO:0000256" key="1">
    <source>
        <dbReference type="ARBA" id="ARBA00008670"/>
    </source>
</evidence>
<dbReference type="SUPFAM" id="SSF53335">
    <property type="entry name" value="S-adenosyl-L-methionine-dependent methyltransferases"/>
    <property type="match status" value="1"/>
</dbReference>
<feature type="domain" description="THD" evidence="4">
    <location>
        <begin position="1074"/>
        <end position="1227"/>
    </location>
</feature>
<keyword evidence="3" id="KW-0812">Transmembrane</keyword>
<feature type="transmembrane region" description="Helical" evidence="3">
    <location>
        <begin position="32"/>
        <end position="55"/>
    </location>
</feature>
<evidence type="ECO:0000259" key="4">
    <source>
        <dbReference type="PROSITE" id="PS50049"/>
    </source>
</evidence>
<dbReference type="Pfam" id="PF05439">
    <property type="entry name" value="JTB"/>
    <property type="match status" value="1"/>
</dbReference>
<dbReference type="Gene3D" id="3.40.50.150">
    <property type="entry name" value="Vaccinia Virus protein VP39"/>
    <property type="match status" value="1"/>
</dbReference>
<dbReference type="InterPro" id="IPR029063">
    <property type="entry name" value="SAM-dependent_MTases_sf"/>
</dbReference>
<accession>A0A1J1IUJ1</accession>
<dbReference type="Pfam" id="PF13679">
    <property type="entry name" value="Methyltransf_32"/>
    <property type="match status" value="1"/>
</dbReference>
<dbReference type="PROSITE" id="PS50049">
    <property type="entry name" value="THD_2"/>
    <property type="match status" value="1"/>
</dbReference>
<evidence type="ECO:0000256" key="3">
    <source>
        <dbReference type="SAM" id="Phobius"/>
    </source>
</evidence>
<dbReference type="GO" id="GO:0006955">
    <property type="term" value="P:immune response"/>
    <property type="evidence" value="ECO:0007669"/>
    <property type="project" value="InterPro"/>
</dbReference>
<organism evidence="5 6">
    <name type="scientific">Clunio marinus</name>
    <dbReference type="NCBI Taxonomy" id="568069"/>
    <lineage>
        <taxon>Eukaryota</taxon>
        <taxon>Metazoa</taxon>
        <taxon>Ecdysozoa</taxon>
        <taxon>Arthropoda</taxon>
        <taxon>Hexapoda</taxon>
        <taxon>Insecta</taxon>
        <taxon>Pterygota</taxon>
        <taxon>Neoptera</taxon>
        <taxon>Endopterygota</taxon>
        <taxon>Diptera</taxon>
        <taxon>Nematocera</taxon>
        <taxon>Chironomoidea</taxon>
        <taxon>Chironomidae</taxon>
        <taxon>Clunio</taxon>
    </lineage>
</organism>
<gene>
    <name evidence="5" type="ORF">CLUMA_CG016265</name>
</gene>
<dbReference type="AlphaFoldDB" id="A0A1J1IUJ1"/>
<dbReference type="PANTHER" id="PTHR13369">
    <property type="match status" value="1"/>
</dbReference>
<dbReference type="InterPro" id="IPR008983">
    <property type="entry name" value="Tumour_necrosis_fac-like_dom"/>
</dbReference>
<reference evidence="5 6" key="1">
    <citation type="submission" date="2015-04" db="EMBL/GenBank/DDBJ databases">
        <authorList>
            <person name="Syromyatnikov M.Y."/>
            <person name="Popov V.N."/>
        </authorList>
    </citation>
    <scope>NUCLEOTIDE SEQUENCE [LARGE SCALE GENOMIC DNA]</scope>
</reference>
<dbReference type="GO" id="GO:0005737">
    <property type="term" value="C:cytoplasm"/>
    <property type="evidence" value="ECO:0007669"/>
    <property type="project" value="TreeGrafter"/>
</dbReference>
<dbReference type="Gene3D" id="2.60.120.40">
    <property type="match status" value="1"/>
</dbReference>
<dbReference type="Pfam" id="PF00229">
    <property type="entry name" value="TNF"/>
    <property type="match status" value="1"/>
</dbReference>
<keyword evidence="6" id="KW-1185">Reference proteome</keyword>
<evidence type="ECO:0000256" key="2">
    <source>
        <dbReference type="SAM" id="MobiDB-lite"/>
    </source>
</evidence>
<dbReference type="Gene3D" id="3.30.720.220">
    <property type="match status" value="1"/>
</dbReference>
<dbReference type="OrthoDB" id="206598at2759"/>
<feature type="transmembrane region" description="Helical" evidence="3">
    <location>
        <begin position="309"/>
        <end position="326"/>
    </location>
</feature>
<dbReference type="GO" id="GO:0005164">
    <property type="term" value="F:tumor necrosis factor receptor binding"/>
    <property type="evidence" value="ECO:0007669"/>
    <property type="project" value="InterPro"/>
</dbReference>